<dbReference type="PROSITE" id="PS51464">
    <property type="entry name" value="SIS"/>
    <property type="match status" value="2"/>
</dbReference>
<keyword evidence="4" id="KW-0677">Repeat</keyword>
<dbReference type="CDD" id="cd05009">
    <property type="entry name" value="SIS_GlmS_GlmD_2"/>
    <property type="match status" value="1"/>
</dbReference>
<dbReference type="Proteomes" id="UP001195660">
    <property type="component" value="Unassembled WGS sequence"/>
</dbReference>
<protein>
    <recommendedName>
        <fullName evidence="3">Glutamine--fructose-6-phosphate aminotransferase [isomerizing]</fullName>
        <ecNumber evidence="2">2.6.1.16</ecNumber>
    </recommendedName>
</protein>
<gene>
    <name evidence="7" type="ORF">GM173_08015</name>
</gene>
<dbReference type="InterPro" id="IPR035490">
    <property type="entry name" value="GlmS/FrlB_SIS"/>
</dbReference>
<evidence type="ECO:0000256" key="4">
    <source>
        <dbReference type="ARBA" id="ARBA00022737"/>
    </source>
</evidence>
<dbReference type="EC" id="2.6.1.16" evidence="2"/>
<proteinExistence type="predicted"/>
<dbReference type="InterPro" id="IPR046348">
    <property type="entry name" value="SIS_dom_sf"/>
</dbReference>
<name>A0ABS2CCY0_9NEIS</name>
<keyword evidence="8" id="KW-1185">Reference proteome</keyword>
<dbReference type="SUPFAM" id="SSF53697">
    <property type="entry name" value="SIS domain"/>
    <property type="match status" value="1"/>
</dbReference>
<comment type="catalytic activity">
    <reaction evidence="1">
        <text>D-fructose 6-phosphate + L-glutamine = D-glucosamine 6-phosphate + L-glutamate</text>
        <dbReference type="Rhea" id="RHEA:13237"/>
        <dbReference type="ChEBI" id="CHEBI:29985"/>
        <dbReference type="ChEBI" id="CHEBI:58359"/>
        <dbReference type="ChEBI" id="CHEBI:58725"/>
        <dbReference type="ChEBI" id="CHEBI:61527"/>
        <dbReference type="EC" id="2.6.1.16"/>
    </reaction>
</comment>
<reference evidence="7 8" key="1">
    <citation type="submission" date="2019-11" db="EMBL/GenBank/DDBJ databases">
        <title>Novel Deefgea species.</title>
        <authorList>
            <person name="Han J.-H."/>
        </authorList>
    </citation>
    <scope>NUCLEOTIDE SEQUENCE [LARGE SCALE GENOMIC DNA]</scope>
    <source>
        <strain evidence="7 8">LMG 24817</strain>
    </source>
</reference>
<dbReference type="CDD" id="cd05008">
    <property type="entry name" value="SIS_GlmS_GlmD_1"/>
    <property type="match status" value="1"/>
</dbReference>
<feature type="domain" description="SIS" evidence="6">
    <location>
        <begin position="262"/>
        <end position="402"/>
    </location>
</feature>
<dbReference type="PANTHER" id="PTHR10937:SF0">
    <property type="entry name" value="GLUTAMINE--FRUCTOSE-6-PHOSPHATE TRANSAMINASE (ISOMERIZING)"/>
    <property type="match status" value="1"/>
</dbReference>
<evidence type="ECO:0000313" key="8">
    <source>
        <dbReference type="Proteomes" id="UP001195660"/>
    </source>
</evidence>
<dbReference type="InterPro" id="IPR001347">
    <property type="entry name" value="SIS_dom"/>
</dbReference>
<evidence type="ECO:0000256" key="3">
    <source>
        <dbReference type="ARBA" id="ARBA00016090"/>
    </source>
</evidence>
<dbReference type="Gene3D" id="3.60.20.10">
    <property type="entry name" value="Glutamine Phosphoribosylpyrophosphate, subunit 1, domain 1"/>
    <property type="match status" value="1"/>
</dbReference>
<dbReference type="PANTHER" id="PTHR10937">
    <property type="entry name" value="GLUCOSAMINE--FRUCTOSE-6-PHOSPHATE AMINOTRANSFERASE, ISOMERIZING"/>
    <property type="match status" value="1"/>
</dbReference>
<evidence type="ECO:0000259" key="6">
    <source>
        <dbReference type="PROSITE" id="PS51464"/>
    </source>
</evidence>
<sequence length="586" mass="63453">MSELIAYIAPQNVLPALSDCLLILNSSNSHLNVVQSDENEVVQRHYALQMPVQRLVFPPAHCHWLIASLSHEAQPAVRTLHPHLVVVADGLCSNHADLARSVDIGIASSLSELIEAMLLAHLNRGASLLEAINLCNEQLTGDVSYICHQQEQAQYMFAVCLGRPLFVGLESGLRQICCSSLRLIRQRANQVYAMNSGDVVRFGLGAPARILSNGTEQILPMPAVNKSQSIPHYMLEEIEAQPETLAILVQKYAAGFSLPLALRGKLAGIRAVTLLACGSSYHAALVASYWFETLAGLPVQVGLSSEYTDRDCQPDAYDLVIAISQSGETADTIAALQHSQIKGAPRTVALTNSPGSTLTTLVDHILLTHSGAEQSVSATKSLTAQLLMLYVLAFSLGEARGKLTKEQVVAAQQEMLALPTAVAETLQLNKDIRRWAGLLHRKKNLFVIGRNTHYPVAMEGAFKLREVAYLHAVAFPSGELKHGPITLVNEELPVIVCLPWNLQAQKMLDDLKAVRANRGEIFILSNGNIASVEGTSVVRMPSGLTHLSPIIYTVALQMLAYYCAVLSGNDIDAPRNLAKTKTAALA</sequence>
<accession>A0ABS2CCY0</accession>
<dbReference type="RefSeq" id="WP_203570862.1">
    <property type="nucleotide sequence ID" value="NZ_WOFE01000003.1"/>
</dbReference>
<evidence type="ECO:0000256" key="5">
    <source>
        <dbReference type="ARBA" id="ARBA00022962"/>
    </source>
</evidence>
<comment type="caution">
    <text evidence="7">The sequence shown here is derived from an EMBL/GenBank/DDBJ whole genome shotgun (WGS) entry which is preliminary data.</text>
</comment>
<feature type="domain" description="SIS" evidence="6">
    <location>
        <begin position="435"/>
        <end position="574"/>
    </location>
</feature>
<dbReference type="InterPro" id="IPR029055">
    <property type="entry name" value="Ntn_hydrolases_N"/>
</dbReference>
<dbReference type="Pfam" id="PF01380">
    <property type="entry name" value="SIS"/>
    <property type="match status" value="2"/>
</dbReference>
<dbReference type="EMBL" id="WOFE01000003">
    <property type="protein sequence ID" value="MBM5571525.1"/>
    <property type="molecule type" value="Genomic_DNA"/>
</dbReference>
<keyword evidence="5" id="KW-0315">Glutamine amidotransferase</keyword>
<dbReference type="SUPFAM" id="SSF56235">
    <property type="entry name" value="N-terminal nucleophile aminohydrolases (Ntn hydrolases)"/>
    <property type="match status" value="1"/>
</dbReference>
<evidence type="ECO:0000256" key="1">
    <source>
        <dbReference type="ARBA" id="ARBA00001031"/>
    </source>
</evidence>
<evidence type="ECO:0000256" key="2">
    <source>
        <dbReference type="ARBA" id="ARBA00012916"/>
    </source>
</evidence>
<dbReference type="InterPro" id="IPR035466">
    <property type="entry name" value="GlmS/AgaS_SIS"/>
</dbReference>
<dbReference type="Gene3D" id="3.40.50.10490">
    <property type="entry name" value="Glucose-6-phosphate isomerase like protein, domain 1"/>
    <property type="match status" value="2"/>
</dbReference>
<evidence type="ECO:0000313" key="7">
    <source>
        <dbReference type="EMBL" id="MBM5571525.1"/>
    </source>
</evidence>
<organism evidence="7 8">
    <name type="scientific">Deefgea chitinilytica</name>
    <dbReference type="NCBI Taxonomy" id="570276"/>
    <lineage>
        <taxon>Bacteria</taxon>
        <taxon>Pseudomonadati</taxon>
        <taxon>Pseudomonadota</taxon>
        <taxon>Betaproteobacteria</taxon>
        <taxon>Neisseriales</taxon>
        <taxon>Chitinibacteraceae</taxon>
        <taxon>Deefgea</taxon>
    </lineage>
</organism>